<dbReference type="InterPro" id="IPR012932">
    <property type="entry name" value="VKOR"/>
</dbReference>
<dbReference type="PANTHER" id="PTHR34573:SF1">
    <property type="entry name" value="VITAMIN K EPOXIDE REDUCTASE DOMAIN-CONTAINING PROTEIN"/>
    <property type="match status" value="1"/>
</dbReference>
<gene>
    <name evidence="12" type="ORF">UU24_C0023G0011</name>
</gene>
<evidence type="ECO:0000256" key="5">
    <source>
        <dbReference type="ARBA" id="ARBA00022989"/>
    </source>
</evidence>
<comment type="caution">
    <text evidence="12">The sequence shown here is derived from an EMBL/GenBank/DDBJ whole genome shotgun (WGS) entry which is preliminary data.</text>
</comment>
<accession>A0A0G0TPB7</accession>
<comment type="subcellular location">
    <subcellularLocation>
        <location evidence="1">Membrane</location>
        <topology evidence="1">Multi-pass membrane protein</topology>
    </subcellularLocation>
</comment>
<evidence type="ECO:0000256" key="8">
    <source>
        <dbReference type="ARBA" id="ARBA00023157"/>
    </source>
</evidence>
<evidence type="ECO:0000256" key="9">
    <source>
        <dbReference type="ARBA" id="ARBA00023284"/>
    </source>
</evidence>
<dbReference type="GO" id="GO:0048038">
    <property type="term" value="F:quinone binding"/>
    <property type="evidence" value="ECO:0007669"/>
    <property type="project" value="UniProtKB-KW"/>
</dbReference>
<keyword evidence="7 10" id="KW-0472">Membrane</keyword>
<keyword evidence="8" id="KW-1015">Disulfide bond</keyword>
<evidence type="ECO:0000256" key="10">
    <source>
        <dbReference type="SAM" id="Phobius"/>
    </source>
</evidence>
<keyword evidence="6" id="KW-0560">Oxidoreductase</keyword>
<evidence type="ECO:0000256" key="4">
    <source>
        <dbReference type="ARBA" id="ARBA00022719"/>
    </source>
</evidence>
<keyword evidence="4" id="KW-0874">Quinone</keyword>
<keyword evidence="3 10" id="KW-0812">Transmembrane</keyword>
<reference evidence="12 13" key="1">
    <citation type="journal article" date="2015" name="Nature">
        <title>rRNA introns, odd ribosomes, and small enigmatic genomes across a large radiation of phyla.</title>
        <authorList>
            <person name="Brown C.T."/>
            <person name="Hug L.A."/>
            <person name="Thomas B.C."/>
            <person name="Sharon I."/>
            <person name="Castelle C.J."/>
            <person name="Singh A."/>
            <person name="Wilkins M.J."/>
            <person name="Williams K.H."/>
            <person name="Banfield J.F."/>
        </authorList>
    </citation>
    <scope>NUCLEOTIDE SEQUENCE [LARGE SCALE GENOMIC DNA]</scope>
</reference>
<dbReference type="Gene3D" id="1.20.1440.130">
    <property type="entry name" value="VKOR domain"/>
    <property type="match status" value="1"/>
</dbReference>
<feature type="transmembrane region" description="Helical" evidence="10">
    <location>
        <begin position="6"/>
        <end position="25"/>
    </location>
</feature>
<keyword evidence="9" id="KW-0676">Redox-active center</keyword>
<dbReference type="GO" id="GO:0016491">
    <property type="term" value="F:oxidoreductase activity"/>
    <property type="evidence" value="ECO:0007669"/>
    <property type="project" value="UniProtKB-KW"/>
</dbReference>
<dbReference type="SMART" id="SM00756">
    <property type="entry name" value="VKc"/>
    <property type="match status" value="1"/>
</dbReference>
<evidence type="ECO:0000256" key="3">
    <source>
        <dbReference type="ARBA" id="ARBA00022692"/>
    </source>
</evidence>
<evidence type="ECO:0000256" key="6">
    <source>
        <dbReference type="ARBA" id="ARBA00023002"/>
    </source>
</evidence>
<evidence type="ECO:0000313" key="12">
    <source>
        <dbReference type="EMBL" id="KKR78864.1"/>
    </source>
</evidence>
<feature type="transmembrane region" description="Helical" evidence="10">
    <location>
        <begin position="65"/>
        <end position="86"/>
    </location>
</feature>
<name>A0A0G0TPB7_9BACT</name>
<protein>
    <recommendedName>
        <fullName evidence="11">Vitamin K epoxide reductase domain-containing protein</fullName>
    </recommendedName>
</protein>
<dbReference type="EMBL" id="LBZW01000023">
    <property type="protein sequence ID" value="KKR78864.1"/>
    <property type="molecule type" value="Genomic_DNA"/>
</dbReference>
<evidence type="ECO:0000256" key="7">
    <source>
        <dbReference type="ARBA" id="ARBA00023136"/>
    </source>
</evidence>
<comment type="similarity">
    <text evidence="2">Belongs to the VKOR family.</text>
</comment>
<feature type="transmembrane region" description="Helical" evidence="10">
    <location>
        <begin position="124"/>
        <end position="145"/>
    </location>
</feature>
<dbReference type="Pfam" id="PF07884">
    <property type="entry name" value="VKOR"/>
    <property type="match status" value="1"/>
</dbReference>
<dbReference type="PANTHER" id="PTHR34573">
    <property type="entry name" value="VKC DOMAIN-CONTAINING PROTEIN"/>
    <property type="match status" value="1"/>
</dbReference>
<feature type="transmembrane region" description="Helical" evidence="10">
    <location>
        <begin position="92"/>
        <end position="112"/>
    </location>
</feature>
<feature type="domain" description="Vitamin K epoxide reductase" evidence="11">
    <location>
        <begin position="7"/>
        <end position="143"/>
    </location>
</feature>
<dbReference type="GO" id="GO:0016020">
    <property type="term" value="C:membrane"/>
    <property type="evidence" value="ECO:0007669"/>
    <property type="project" value="UniProtKB-SubCell"/>
</dbReference>
<evidence type="ECO:0000256" key="1">
    <source>
        <dbReference type="ARBA" id="ARBA00004141"/>
    </source>
</evidence>
<organism evidence="12 13">
    <name type="scientific">Candidatus Nomurabacteria bacterium GW2011_GWA2_40_9</name>
    <dbReference type="NCBI Taxonomy" id="1618734"/>
    <lineage>
        <taxon>Bacteria</taxon>
        <taxon>Candidatus Nomuraibacteriota</taxon>
    </lineage>
</organism>
<evidence type="ECO:0000313" key="13">
    <source>
        <dbReference type="Proteomes" id="UP000034749"/>
    </source>
</evidence>
<dbReference type="InterPro" id="IPR038354">
    <property type="entry name" value="VKOR_sf"/>
</dbReference>
<dbReference type="Proteomes" id="UP000034749">
    <property type="component" value="Unassembled WGS sequence"/>
</dbReference>
<dbReference type="AlphaFoldDB" id="A0A0G0TPB7"/>
<proteinExistence type="inferred from homology"/>
<sequence>MILFGQDIIIQVAISLLGFSGFLVARHIYKHKHSEEAPLVCPVRFDCATVVHSDYSKFMGIPVEFLGMVYYAFVCLSYLAFLFLPYAMPNALIGVMAFASVTGFLFSIYLIAVQIFILKKGCSWCFVSAFICILIFSITLLAYNFSYVTSLFLG</sequence>
<evidence type="ECO:0000256" key="2">
    <source>
        <dbReference type="ARBA" id="ARBA00006214"/>
    </source>
</evidence>
<keyword evidence="5 10" id="KW-1133">Transmembrane helix</keyword>
<evidence type="ECO:0000259" key="11">
    <source>
        <dbReference type="SMART" id="SM00756"/>
    </source>
</evidence>